<dbReference type="GO" id="GO:0003939">
    <property type="term" value="F:L-iditol 2-dehydrogenase (NAD+) activity"/>
    <property type="evidence" value="ECO:0007669"/>
    <property type="project" value="TreeGrafter"/>
</dbReference>
<dbReference type="STRING" id="303698.A0A1V6TPM2"/>
<evidence type="ECO:0000256" key="1">
    <source>
        <dbReference type="ARBA" id="ARBA00001947"/>
    </source>
</evidence>
<reference evidence="8" key="1">
    <citation type="journal article" date="2017" name="Nat. Microbiol.">
        <title>Global analysis of biosynthetic gene clusters reveals vast potential of secondary metabolite production in Penicillium species.</title>
        <authorList>
            <person name="Nielsen J.C."/>
            <person name="Grijseels S."/>
            <person name="Prigent S."/>
            <person name="Ji B."/>
            <person name="Dainat J."/>
            <person name="Nielsen K.F."/>
            <person name="Frisvad J.C."/>
            <person name="Workman M."/>
            <person name="Nielsen J."/>
        </authorList>
    </citation>
    <scope>NUCLEOTIDE SEQUENCE [LARGE SCALE GENOMIC DNA]</scope>
    <source>
        <strain evidence="8">IBT 24891</strain>
    </source>
</reference>
<evidence type="ECO:0000313" key="7">
    <source>
        <dbReference type="EMBL" id="OQE27850.1"/>
    </source>
</evidence>
<comment type="similarity">
    <text evidence="2">Belongs to the zinc-containing alcohol dehydrogenase family.</text>
</comment>
<keyword evidence="5" id="KW-0560">Oxidoreductase</keyword>
<evidence type="ECO:0000256" key="4">
    <source>
        <dbReference type="ARBA" id="ARBA00022833"/>
    </source>
</evidence>
<dbReference type="EMBL" id="MLKD01000004">
    <property type="protein sequence ID" value="OQE27850.1"/>
    <property type="molecule type" value="Genomic_DNA"/>
</dbReference>
<dbReference type="OrthoDB" id="2148442at2759"/>
<dbReference type="Proteomes" id="UP000191285">
    <property type="component" value="Unassembled WGS sequence"/>
</dbReference>
<dbReference type="Gene3D" id="3.90.180.10">
    <property type="entry name" value="Medium-chain alcohol dehydrogenases, catalytic domain"/>
    <property type="match status" value="1"/>
</dbReference>
<keyword evidence="4" id="KW-0862">Zinc</keyword>
<dbReference type="SUPFAM" id="SSF50129">
    <property type="entry name" value="GroES-like"/>
    <property type="match status" value="1"/>
</dbReference>
<dbReference type="AlphaFoldDB" id="A0A1V6TPM2"/>
<organism evidence="7 8">
    <name type="scientific">Penicillium steckii</name>
    <dbReference type="NCBI Taxonomy" id="303698"/>
    <lineage>
        <taxon>Eukaryota</taxon>
        <taxon>Fungi</taxon>
        <taxon>Dikarya</taxon>
        <taxon>Ascomycota</taxon>
        <taxon>Pezizomycotina</taxon>
        <taxon>Eurotiomycetes</taxon>
        <taxon>Eurotiomycetidae</taxon>
        <taxon>Eurotiales</taxon>
        <taxon>Aspergillaceae</taxon>
        <taxon>Penicillium</taxon>
    </lineage>
</organism>
<name>A0A1V6TPM2_9EURO</name>
<keyword evidence="3" id="KW-0479">Metal-binding</keyword>
<proteinExistence type="inferred from homology"/>
<evidence type="ECO:0000256" key="2">
    <source>
        <dbReference type="ARBA" id="ARBA00008072"/>
    </source>
</evidence>
<comment type="cofactor">
    <cofactor evidence="1">
        <name>Zn(2+)</name>
        <dbReference type="ChEBI" id="CHEBI:29105"/>
    </cofactor>
</comment>
<sequence length="214" mass="23116">MASNIGMYVDGDHNLWLDEATPSVHDATTGNGLQAGKVVKSTGICGSDIHFWKHGSIGPWKVTKPHILGHESAGVVIAVHSTVNKLAVGDRVAIEPHITCGNCEPCLIGRYNGCKNLIFRWSPPSHGLLRRYVNHPATWYHKLAVSHSTKIGDPVLICGAGPIGLITLHVCQAAGAYPIVIKDIDDTRLQFAKSIMSCVIRPGQTWAPAHERVL</sequence>
<dbReference type="InterPro" id="IPR013154">
    <property type="entry name" value="ADH-like_N"/>
</dbReference>
<accession>A0A1V6TPM2</accession>
<dbReference type="GO" id="GO:0046872">
    <property type="term" value="F:metal ion binding"/>
    <property type="evidence" value="ECO:0007669"/>
    <property type="project" value="UniProtKB-KW"/>
</dbReference>
<dbReference type="GO" id="GO:0006062">
    <property type="term" value="P:sorbitol catabolic process"/>
    <property type="evidence" value="ECO:0007669"/>
    <property type="project" value="TreeGrafter"/>
</dbReference>
<evidence type="ECO:0000259" key="6">
    <source>
        <dbReference type="Pfam" id="PF08240"/>
    </source>
</evidence>
<evidence type="ECO:0000256" key="3">
    <source>
        <dbReference type="ARBA" id="ARBA00022723"/>
    </source>
</evidence>
<dbReference type="Pfam" id="PF08240">
    <property type="entry name" value="ADH_N"/>
    <property type="match status" value="1"/>
</dbReference>
<gene>
    <name evidence="7" type="ORF">PENSTE_c004G00808</name>
</gene>
<evidence type="ECO:0000256" key="5">
    <source>
        <dbReference type="ARBA" id="ARBA00023002"/>
    </source>
</evidence>
<protein>
    <recommendedName>
        <fullName evidence="6">Alcohol dehydrogenase-like N-terminal domain-containing protein</fullName>
    </recommendedName>
</protein>
<dbReference type="Gene3D" id="3.40.50.720">
    <property type="entry name" value="NAD(P)-binding Rossmann-like Domain"/>
    <property type="match status" value="1"/>
</dbReference>
<dbReference type="PANTHER" id="PTHR43161:SF12">
    <property type="entry name" value="L-ARABINITOL 4-DEHYDROGENASE"/>
    <property type="match status" value="1"/>
</dbReference>
<dbReference type="SUPFAM" id="SSF51735">
    <property type="entry name" value="NAD(P)-binding Rossmann-fold domains"/>
    <property type="match status" value="1"/>
</dbReference>
<keyword evidence="8" id="KW-1185">Reference proteome</keyword>
<feature type="domain" description="Alcohol dehydrogenase-like N-terminal" evidence="6">
    <location>
        <begin position="39"/>
        <end position="143"/>
    </location>
</feature>
<evidence type="ECO:0000313" key="8">
    <source>
        <dbReference type="Proteomes" id="UP000191285"/>
    </source>
</evidence>
<dbReference type="InterPro" id="IPR011032">
    <property type="entry name" value="GroES-like_sf"/>
</dbReference>
<dbReference type="PANTHER" id="PTHR43161">
    <property type="entry name" value="SORBITOL DEHYDROGENASE"/>
    <property type="match status" value="1"/>
</dbReference>
<dbReference type="InterPro" id="IPR036291">
    <property type="entry name" value="NAD(P)-bd_dom_sf"/>
</dbReference>
<comment type="caution">
    <text evidence="7">The sequence shown here is derived from an EMBL/GenBank/DDBJ whole genome shotgun (WGS) entry which is preliminary data.</text>
</comment>